<evidence type="ECO:0000256" key="6">
    <source>
        <dbReference type="PROSITE-ProRule" id="PRU01091"/>
    </source>
</evidence>
<dbReference type="InterPro" id="IPR039420">
    <property type="entry name" value="WalR-like"/>
</dbReference>
<dbReference type="Gene3D" id="1.10.10.10">
    <property type="entry name" value="Winged helix-like DNA-binding domain superfamily/Winged helix DNA-binding domain"/>
    <property type="match status" value="1"/>
</dbReference>
<feature type="domain" description="OmpR/PhoB-type" evidence="7">
    <location>
        <begin position="125"/>
        <end position="226"/>
    </location>
</feature>
<dbReference type="PATRIC" id="fig|1449350.3.peg.52"/>
<dbReference type="PROSITE" id="PS51755">
    <property type="entry name" value="OMPR_PHOB"/>
    <property type="match status" value="1"/>
</dbReference>
<evidence type="ECO:0000256" key="2">
    <source>
        <dbReference type="ARBA" id="ARBA00023012"/>
    </source>
</evidence>
<protein>
    <submittedName>
        <fullName evidence="8">Transcriptional regulator</fullName>
    </submittedName>
</protein>
<evidence type="ECO:0000313" key="8">
    <source>
        <dbReference type="EMBL" id="ETX16315.1"/>
    </source>
</evidence>
<organism evidence="8 9">
    <name type="scientific">Roseivivax halodurans JCM 10272</name>
    <dbReference type="NCBI Taxonomy" id="1449350"/>
    <lineage>
        <taxon>Bacteria</taxon>
        <taxon>Pseudomonadati</taxon>
        <taxon>Pseudomonadota</taxon>
        <taxon>Alphaproteobacteria</taxon>
        <taxon>Rhodobacterales</taxon>
        <taxon>Roseobacteraceae</taxon>
        <taxon>Roseivivax</taxon>
    </lineage>
</organism>
<keyword evidence="5" id="KW-0804">Transcription</keyword>
<dbReference type="GO" id="GO:0032993">
    <property type="term" value="C:protein-DNA complex"/>
    <property type="evidence" value="ECO:0007669"/>
    <property type="project" value="TreeGrafter"/>
</dbReference>
<dbReference type="STRING" id="1449350.OCH239_00265"/>
<dbReference type="InterPro" id="IPR016032">
    <property type="entry name" value="Sig_transdc_resp-reg_C-effctor"/>
</dbReference>
<keyword evidence="2" id="KW-0902">Two-component regulatory system</keyword>
<dbReference type="InterPro" id="IPR036388">
    <property type="entry name" value="WH-like_DNA-bd_sf"/>
</dbReference>
<dbReference type="SMART" id="SM00862">
    <property type="entry name" value="Trans_reg_C"/>
    <property type="match status" value="1"/>
</dbReference>
<dbReference type="PANTHER" id="PTHR48111:SF1">
    <property type="entry name" value="TWO-COMPONENT RESPONSE REGULATOR ORR33"/>
    <property type="match status" value="1"/>
</dbReference>
<evidence type="ECO:0000256" key="5">
    <source>
        <dbReference type="ARBA" id="ARBA00023163"/>
    </source>
</evidence>
<dbReference type="SUPFAM" id="SSF52172">
    <property type="entry name" value="CheY-like"/>
    <property type="match status" value="1"/>
</dbReference>
<keyword evidence="9" id="KW-1185">Reference proteome</keyword>
<keyword evidence="3" id="KW-0805">Transcription regulation</keyword>
<dbReference type="PANTHER" id="PTHR48111">
    <property type="entry name" value="REGULATOR OF RPOS"/>
    <property type="match status" value="1"/>
</dbReference>
<dbReference type="InterPro" id="IPR001867">
    <property type="entry name" value="OmpR/PhoB-type_DNA-bd"/>
</dbReference>
<evidence type="ECO:0000259" key="7">
    <source>
        <dbReference type="PROSITE" id="PS51755"/>
    </source>
</evidence>
<dbReference type="GO" id="GO:0000976">
    <property type="term" value="F:transcription cis-regulatory region binding"/>
    <property type="evidence" value="ECO:0007669"/>
    <property type="project" value="TreeGrafter"/>
</dbReference>
<reference evidence="8 9" key="1">
    <citation type="submission" date="2014-01" db="EMBL/GenBank/DDBJ databases">
        <title>Roseivivax halodurans JCM 10272 Genome Sequencing.</title>
        <authorList>
            <person name="Lai Q."/>
            <person name="Li G."/>
            <person name="Shao Z."/>
        </authorList>
    </citation>
    <scope>NUCLEOTIDE SEQUENCE [LARGE SCALE GENOMIC DNA]</scope>
    <source>
        <strain evidence="8 9">JCM 10272</strain>
    </source>
</reference>
<accession>X7EKB2</accession>
<dbReference type="Gene3D" id="3.40.50.2300">
    <property type="match status" value="1"/>
</dbReference>
<dbReference type="InterPro" id="IPR011006">
    <property type="entry name" value="CheY-like_superfamily"/>
</dbReference>
<dbReference type="EMBL" id="JALZ01000001">
    <property type="protein sequence ID" value="ETX16315.1"/>
    <property type="molecule type" value="Genomic_DNA"/>
</dbReference>
<dbReference type="Proteomes" id="UP000022447">
    <property type="component" value="Unassembled WGS sequence"/>
</dbReference>
<gene>
    <name evidence="8" type="ORF">OCH239_00265</name>
</gene>
<dbReference type="GO" id="GO:0005829">
    <property type="term" value="C:cytosol"/>
    <property type="evidence" value="ECO:0007669"/>
    <property type="project" value="TreeGrafter"/>
</dbReference>
<name>X7EKB2_9RHOB</name>
<dbReference type="RefSeq" id="WP_037256938.1">
    <property type="nucleotide sequence ID" value="NZ_JALZ01000001.1"/>
</dbReference>
<keyword evidence="4 6" id="KW-0238">DNA-binding</keyword>
<comment type="caution">
    <text evidence="8">The sequence shown here is derived from an EMBL/GenBank/DDBJ whole genome shotgun (WGS) entry which is preliminary data.</text>
</comment>
<dbReference type="SUPFAM" id="SSF46894">
    <property type="entry name" value="C-terminal effector domain of the bipartite response regulators"/>
    <property type="match status" value="1"/>
</dbReference>
<evidence type="ECO:0000313" key="9">
    <source>
        <dbReference type="Proteomes" id="UP000022447"/>
    </source>
</evidence>
<keyword evidence="1" id="KW-0597">Phosphoprotein</keyword>
<evidence type="ECO:0000256" key="3">
    <source>
        <dbReference type="ARBA" id="ARBA00023015"/>
    </source>
</evidence>
<dbReference type="GO" id="GO:0006355">
    <property type="term" value="P:regulation of DNA-templated transcription"/>
    <property type="evidence" value="ECO:0007669"/>
    <property type="project" value="InterPro"/>
</dbReference>
<dbReference type="CDD" id="cd00383">
    <property type="entry name" value="trans_reg_C"/>
    <property type="match status" value="1"/>
</dbReference>
<feature type="DNA-binding region" description="OmpR/PhoB-type" evidence="6">
    <location>
        <begin position="125"/>
        <end position="226"/>
    </location>
</feature>
<sequence>MNLFVFEPRTERHAALARELKSAGLTIRFLTAEALSADSKTLSVLCIEGAGILLADSEDALAQVEALRAAGSRTPIVVMRDVRNGPRVALLLDAGADDDIVIPVKGEELRARLRSIMRRVAGHAGRSLQFGEITVFFDGRHPEIRGEAIHLSGREYALFQHLALNARRITSKHALYDALYGLSEDRPYDKVIDVYLCKLRKKLSAASSCGHPYIETVHGRGYTLTTPDEPDVIAAE</sequence>
<dbReference type="Pfam" id="PF00486">
    <property type="entry name" value="Trans_reg_C"/>
    <property type="match status" value="1"/>
</dbReference>
<dbReference type="eggNOG" id="COG0745">
    <property type="taxonomic scope" value="Bacteria"/>
</dbReference>
<proteinExistence type="predicted"/>
<dbReference type="GO" id="GO:0000156">
    <property type="term" value="F:phosphorelay response regulator activity"/>
    <property type="evidence" value="ECO:0007669"/>
    <property type="project" value="TreeGrafter"/>
</dbReference>
<evidence type="ECO:0000256" key="1">
    <source>
        <dbReference type="ARBA" id="ARBA00022553"/>
    </source>
</evidence>
<dbReference type="OrthoDB" id="7819228at2"/>
<dbReference type="AlphaFoldDB" id="X7EKB2"/>
<evidence type="ECO:0000256" key="4">
    <source>
        <dbReference type="ARBA" id="ARBA00023125"/>
    </source>
</evidence>